<gene>
    <name evidence="2" type="ORF">BD626DRAFT_171734</name>
</gene>
<dbReference type="EMBL" id="VDMD01000003">
    <property type="protein sequence ID" value="TRM67285.1"/>
    <property type="molecule type" value="Genomic_DNA"/>
</dbReference>
<evidence type="ECO:0000313" key="2">
    <source>
        <dbReference type="EMBL" id="TRM67285.1"/>
    </source>
</evidence>
<dbReference type="Proteomes" id="UP000320762">
    <property type="component" value="Unassembled WGS sequence"/>
</dbReference>
<evidence type="ECO:0000313" key="3">
    <source>
        <dbReference type="Proteomes" id="UP000320762"/>
    </source>
</evidence>
<sequence>MSSSIVASRIRRWRVLHGCIGGGSRYCMDGPYNRRVESSSQRGVDRASRGGGAFLLEDAPNNRGIQRAFRSRVTSAFHRRVAGAHRGDSWASHRRVEERSCEGYGTSHPLAGDASPPRGLPVTSRDRSPHISSGAAIGSRVVAEDDVSPASLLSLPRSYSPWTAITSETAGRACVSLHHHGQPRPVELQLSILETTTIGARTLATARRRHARTIVASSRPEALRAMCGGVDLCTLSVQPHLASGRWMVGSRFQAFCLWMLCIALGRRVLLSGVGSSQIYRRVMIPSSYLR</sequence>
<evidence type="ECO:0000256" key="1">
    <source>
        <dbReference type="SAM" id="MobiDB-lite"/>
    </source>
</evidence>
<comment type="caution">
    <text evidence="2">The sequence shown here is derived from an EMBL/GenBank/DDBJ whole genome shotgun (WGS) entry which is preliminary data.</text>
</comment>
<feature type="region of interest" description="Disordered" evidence="1">
    <location>
        <begin position="35"/>
        <end position="58"/>
    </location>
</feature>
<accession>A0A550CR59</accession>
<proteinExistence type="predicted"/>
<reference evidence="2 3" key="1">
    <citation type="journal article" date="2019" name="New Phytol.">
        <title>Comparative genomics reveals unique wood-decay strategies and fruiting body development in the Schizophyllaceae.</title>
        <authorList>
            <person name="Almasi E."/>
            <person name="Sahu N."/>
            <person name="Krizsan K."/>
            <person name="Balint B."/>
            <person name="Kovacs G.M."/>
            <person name="Kiss B."/>
            <person name="Cseklye J."/>
            <person name="Drula E."/>
            <person name="Henrissat B."/>
            <person name="Nagy I."/>
            <person name="Chovatia M."/>
            <person name="Adam C."/>
            <person name="LaButti K."/>
            <person name="Lipzen A."/>
            <person name="Riley R."/>
            <person name="Grigoriev I.V."/>
            <person name="Nagy L.G."/>
        </authorList>
    </citation>
    <scope>NUCLEOTIDE SEQUENCE [LARGE SCALE GENOMIC DNA]</scope>
    <source>
        <strain evidence="2 3">NL-1724</strain>
    </source>
</reference>
<name>A0A550CR59_9AGAR</name>
<protein>
    <submittedName>
        <fullName evidence="2">Uncharacterized protein</fullName>
    </submittedName>
</protein>
<dbReference type="AlphaFoldDB" id="A0A550CR59"/>
<keyword evidence="3" id="KW-1185">Reference proteome</keyword>
<organism evidence="2 3">
    <name type="scientific">Schizophyllum amplum</name>
    <dbReference type="NCBI Taxonomy" id="97359"/>
    <lineage>
        <taxon>Eukaryota</taxon>
        <taxon>Fungi</taxon>
        <taxon>Dikarya</taxon>
        <taxon>Basidiomycota</taxon>
        <taxon>Agaricomycotina</taxon>
        <taxon>Agaricomycetes</taxon>
        <taxon>Agaricomycetidae</taxon>
        <taxon>Agaricales</taxon>
        <taxon>Schizophyllaceae</taxon>
        <taxon>Schizophyllum</taxon>
    </lineage>
</organism>
<feature type="region of interest" description="Disordered" evidence="1">
    <location>
        <begin position="101"/>
        <end position="137"/>
    </location>
</feature>
<feature type="compositionally biased region" description="Basic and acidic residues" evidence="1">
    <location>
        <begin position="35"/>
        <end position="48"/>
    </location>
</feature>